<keyword evidence="4" id="KW-0812">Transmembrane</keyword>
<dbReference type="InterPro" id="IPR036322">
    <property type="entry name" value="WD40_repeat_dom_sf"/>
</dbReference>
<keyword evidence="1 3" id="KW-0853">WD repeat</keyword>
<dbReference type="Proteomes" id="UP000054248">
    <property type="component" value="Unassembled WGS sequence"/>
</dbReference>
<dbReference type="PROSITE" id="PS50082">
    <property type="entry name" value="WD_REPEATS_2"/>
    <property type="match status" value="1"/>
</dbReference>
<keyword evidence="6" id="KW-1185">Reference proteome</keyword>
<evidence type="ECO:0000313" key="5">
    <source>
        <dbReference type="EMBL" id="KIO25431.1"/>
    </source>
</evidence>
<accession>A0A0C3QGH5</accession>
<keyword evidence="2" id="KW-0677">Repeat</keyword>
<keyword evidence="4" id="KW-1133">Transmembrane helix</keyword>
<evidence type="ECO:0000256" key="4">
    <source>
        <dbReference type="SAM" id="Phobius"/>
    </source>
</evidence>
<feature type="repeat" description="WD" evidence="3">
    <location>
        <begin position="495"/>
        <end position="526"/>
    </location>
</feature>
<dbReference type="InterPro" id="IPR015943">
    <property type="entry name" value="WD40/YVTN_repeat-like_dom_sf"/>
</dbReference>
<name>A0A0C3QGH5_9AGAM</name>
<dbReference type="Pfam" id="PF00400">
    <property type="entry name" value="WD40"/>
    <property type="match status" value="2"/>
</dbReference>
<dbReference type="EMBL" id="KN823042">
    <property type="protein sequence ID" value="KIO25431.1"/>
    <property type="molecule type" value="Genomic_DNA"/>
</dbReference>
<evidence type="ECO:0000256" key="2">
    <source>
        <dbReference type="ARBA" id="ARBA00022737"/>
    </source>
</evidence>
<dbReference type="OrthoDB" id="972532at2759"/>
<feature type="transmembrane region" description="Helical" evidence="4">
    <location>
        <begin position="260"/>
        <end position="282"/>
    </location>
</feature>
<dbReference type="InterPro" id="IPR001680">
    <property type="entry name" value="WD40_rpt"/>
</dbReference>
<dbReference type="SUPFAM" id="SSF69322">
    <property type="entry name" value="Tricorn protease domain 2"/>
    <property type="match status" value="1"/>
</dbReference>
<evidence type="ECO:0000256" key="3">
    <source>
        <dbReference type="PROSITE-ProRule" id="PRU00221"/>
    </source>
</evidence>
<evidence type="ECO:0000256" key="1">
    <source>
        <dbReference type="ARBA" id="ARBA00022574"/>
    </source>
</evidence>
<organism evidence="5 6">
    <name type="scientific">Tulasnella calospora MUT 4182</name>
    <dbReference type="NCBI Taxonomy" id="1051891"/>
    <lineage>
        <taxon>Eukaryota</taxon>
        <taxon>Fungi</taxon>
        <taxon>Dikarya</taxon>
        <taxon>Basidiomycota</taxon>
        <taxon>Agaricomycotina</taxon>
        <taxon>Agaricomycetes</taxon>
        <taxon>Cantharellales</taxon>
        <taxon>Tulasnellaceae</taxon>
        <taxon>Tulasnella</taxon>
    </lineage>
</organism>
<dbReference type="Gene3D" id="2.130.10.10">
    <property type="entry name" value="YVTN repeat-like/Quinoprotein amine dehydrogenase"/>
    <property type="match status" value="2"/>
</dbReference>
<gene>
    <name evidence="5" type="ORF">M407DRAFT_25230</name>
</gene>
<protein>
    <submittedName>
        <fullName evidence="5">Uncharacterized protein</fullName>
    </submittedName>
</protein>
<dbReference type="SUPFAM" id="SSF50978">
    <property type="entry name" value="WD40 repeat-like"/>
    <property type="match status" value="1"/>
</dbReference>
<sequence length="882" mass="97794">MTEIQDMFFANAAAIYVAFGDKPGSELPQDLRGYSPAKSGRRAGSMEDFPDLLTGCASELREFLNSLCDIPEFSDQALTDSIEGFATWLDYRANGLQDFGTKLTTPAIKRYTNGLMPEMGKYLKQMGDALNDFKKDGVAAIRIAQDRSKEQLLNMSTVATFFSGVAATTFQYTSGNTVSTLDEVVRALWVSSLILSIASAINSQLAMHWRTAMYRSPRSALPMWTSICLNQTPLLFLVFAVLTFSLGLVIYTYSSSQGKMVTLCATILTSFTSLILLTVILWEGGERWQASKSNQGSEKIGPGVPMAHQPWEPYEELKHFNLRVGKLVWRCTRWTYSVIQKPFGWLSTAFPRIPRPRRRQSELAYYMTDTPGAKGLPTTLVLPMVQTATLGGVQWNASTESVDSNKGKDDIQQHWQILSPPGEFKIGMQGSPATQDAVPFSPGANQNFSEIRRLYDTLWHLIRDPKARDLFNLLPMAPEGAKTLKSLKRVDYYTPQEGKGPVEDLSFAPNGKWIAASFKDGTVGLWCVEFGLTWDSHLAAQQGGIVWDHHSPRLLVPQKDGVEVWDKESPQRKIRVKSELEAFSWLPDGKSFVAVKDNSLYILHMEREGIQRRHHILHHPLRVHDMAPIPSGREGASEFMIMVCTIHDDAWNEEGHERLLSFLGARWQRVRPKDVQPQRRIIIYDITRSAVVAEVPTWGDAQHVAVSQNGRFALVSHGSTAPPELWYIGIPATGNVGLELCHVYHPSPKPGANGGICEFVGRATFGGDSDEYVVATTKDGHVYIWECASSQLCHSVRDVHTKANHGEVTGISWCPSNEERSFPLCACGTSDGSLVLWSGEDCRDEIAGKERGPLSEIGTAPSKPEKLVIEGTQGALPVSLPS</sequence>
<reference evidence="6" key="2">
    <citation type="submission" date="2015-01" db="EMBL/GenBank/DDBJ databases">
        <title>Evolutionary Origins and Diversification of the Mycorrhizal Mutualists.</title>
        <authorList>
            <consortium name="DOE Joint Genome Institute"/>
            <consortium name="Mycorrhizal Genomics Consortium"/>
            <person name="Kohler A."/>
            <person name="Kuo A."/>
            <person name="Nagy L.G."/>
            <person name="Floudas D."/>
            <person name="Copeland A."/>
            <person name="Barry K.W."/>
            <person name="Cichocki N."/>
            <person name="Veneault-Fourrey C."/>
            <person name="LaButti K."/>
            <person name="Lindquist E.A."/>
            <person name="Lipzen A."/>
            <person name="Lundell T."/>
            <person name="Morin E."/>
            <person name="Murat C."/>
            <person name="Riley R."/>
            <person name="Ohm R."/>
            <person name="Sun H."/>
            <person name="Tunlid A."/>
            <person name="Henrissat B."/>
            <person name="Grigoriev I.V."/>
            <person name="Hibbett D.S."/>
            <person name="Martin F."/>
        </authorList>
    </citation>
    <scope>NUCLEOTIDE SEQUENCE [LARGE SCALE GENOMIC DNA]</scope>
    <source>
        <strain evidence="6">MUT 4182</strain>
    </source>
</reference>
<dbReference type="InterPro" id="IPR051350">
    <property type="entry name" value="WD_repeat-ST_regulator"/>
</dbReference>
<evidence type="ECO:0000313" key="6">
    <source>
        <dbReference type="Proteomes" id="UP000054248"/>
    </source>
</evidence>
<dbReference type="SMART" id="SM00320">
    <property type="entry name" value="WD40"/>
    <property type="match status" value="3"/>
</dbReference>
<dbReference type="PANTHER" id="PTHR22838">
    <property type="entry name" value="WD REPEAT PROTEIN 26-RELATED"/>
    <property type="match status" value="1"/>
</dbReference>
<dbReference type="PANTHER" id="PTHR22838:SF0">
    <property type="entry name" value="WD REPEAT-CONTAINING PROTEIN 26"/>
    <property type="match status" value="1"/>
</dbReference>
<dbReference type="AlphaFoldDB" id="A0A0C3QGH5"/>
<reference evidence="5 6" key="1">
    <citation type="submission" date="2014-04" db="EMBL/GenBank/DDBJ databases">
        <authorList>
            <consortium name="DOE Joint Genome Institute"/>
            <person name="Kuo A."/>
            <person name="Girlanda M."/>
            <person name="Perotto S."/>
            <person name="Kohler A."/>
            <person name="Nagy L.G."/>
            <person name="Floudas D."/>
            <person name="Copeland A."/>
            <person name="Barry K.W."/>
            <person name="Cichocki N."/>
            <person name="Veneault-Fourrey C."/>
            <person name="LaButti K."/>
            <person name="Lindquist E.A."/>
            <person name="Lipzen A."/>
            <person name="Lundell T."/>
            <person name="Morin E."/>
            <person name="Murat C."/>
            <person name="Sun H."/>
            <person name="Tunlid A."/>
            <person name="Henrissat B."/>
            <person name="Grigoriev I.V."/>
            <person name="Hibbett D.S."/>
            <person name="Martin F."/>
            <person name="Nordberg H.P."/>
            <person name="Cantor M.N."/>
            <person name="Hua S.X."/>
        </authorList>
    </citation>
    <scope>NUCLEOTIDE SEQUENCE [LARGE SCALE GENOMIC DNA]</scope>
    <source>
        <strain evidence="5 6">MUT 4182</strain>
    </source>
</reference>
<keyword evidence="4" id="KW-0472">Membrane</keyword>
<dbReference type="HOGENOM" id="CLU_008849_0_0_1"/>
<feature type="transmembrane region" description="Helical" evidence="4">
    <location>
        <begin position="227"/>
        <end position="254"/>
    </location>
</feature>
<dbReference type="STRING" id="1051891.A0A0C3QGH5"/>
<proteinExistence type="predicted"/>